<dbReference type="Proteomes" id="UP001589828">
    <property type="component" value="Unassembled WGS sequence"/>
</dbReference>
<evidence type="ECO:0000313" key="2">
    <source>
        <dbReference type="EMBL" id="MFC0513576.1"/>
    </source>
</evidence>
<sequence length="375" mass="42056">MNNEVNPSAINNSLNCSGCGALLHFNPGTHNLLCDYCGVSNVIESAPDSRDILPYDYEEFVAGIDNNKQSADLKVVNCKNCGSQTILDQFVTSDKCPFCTAPLVLDLESGQQYVPPHYILPFAITQQQGVDFFKKWLKSLWWAPGDLAKKVSDSSSALKGVYLPHWTFDTYTVTDYSGERGDYYYTTETYTETVNGREETRTREVRHTSWSYVSGTVECDFQDLMVPASNSLPEKTLNKLGPWNFDMLIKFDERYMSGFRSETYQLNPEQGFVKAVEQTAGTINSAIRDDIGGDEQRIDSTDTDYLNKAIKYLMLPVWVSAYSYNNKIYQFTVNASTGEVIGQRPISAMKIILAVLLLIVLIIIGVILFQNAHAA</sequence>
<dbReference type="EMBL" id="JBHLTS010000017">
    <property type="protein sequence ID" value="MFC0513576.1"/>
    <property type="molecule type" value="Genomic_DNA"/>
</dbReference>
<keyword evidence="3" id="KW-1185">Reference proteome</keyword>
<keyword evidence="1" id="KW-0812">Transmembrane</keyword>
<name>A0ABV6L1P3_9SPHI</name>
<dbReference type="PANTHER" id="PTHR37826:SF3">
    <property type="entry name" value="J DOMAIN-CONTAINING PROTEIN"/>
    <property type="match status" value="1"/>
</dbReference>
<keyword evidence="1" id="KW-0472">Membrane</keyword>
<organism evidence="2 3">
    <name type="scientific">Mucilaginibacter angelicae</name>
    <dbReference type="NCBI Taxonomy" id="869718"/>
    <lineage>
        <taxon>Bacteria</taxon>
        <taxon>Pseudomonadati</taxon>
        <taxon>Bacteroidota</taxon>
        <taxon>Sphingobacteriia</taxon>
        <taxon>Sphingobacteriales</taxon>
        <taxon>Sphingobacteriaceae</taxon>
        <taxon>Mucilaginibacter</taxon>
    </lineage>
</organism>
<gene>
    <name evidence="2" type="ORF">ACFFGT_05165</name>
</gene>
<protein>
    <recommendedName>
        <fullName evidence="4">Zinc finger domain-containing protein, LSD1 subclass</fullName>
    </recommendedName>
</protein>
<proteinExistence type="predicted"/>
<accession>A0ABV6L1P3</accession>
<evidence type="ECO:0008006" key="4">
    <source>
        <dbReference type="Google" id="ProtNLM"/>
    </source>
</evidence>
<reference evidence="2 3" key="1">
    <citation type="submission" date="2024-09" db="EMBL/GenBank/DDBJ databases">
        <authorList>
            <person name="Sun Q."/>
            <person name="Mori K."/>
        </authorList>
    </citation>
    <scope>NUCLEOTIDE SEQUENCE [LARGE SCALE GENOMIC DNA]</scope>
    <source>
        <strain evidence="2 3">NCAIM B.02415</strain>
    </source>
</reference>
<evidence type="ECO:0000313" key="3">
    <source>
        <dbReference type="Proteomes" id="UP001589828"/>
    </source>
</evidence>
<feature type="transmembrane region" description="Helical" evidence="1">
    <location>
        <begin position="351"/>
        <end position="369"/>
    </location>
</feature>
<evidence type="ECO:0000256" key="1">
    <source>
        <dbReference type="SAM" id="Phobius"/>
    </source>
</evidence>
<keyword evidence="1" id="KW-1133">Transmembrane helix</keyword>
<dbReference type="PANTHER" id="PTHR37826">
    <property type="entry name" value="FLOTILLIN BAND_7_5 DOMAIN PROTEIN"/>
    <property type="match status" value="1"/>
</dbReference>
<dbReference type="NCBIfam" id="TIGR01053">
    <property type="entry name" value="LSD1"/>
    <property type="match status" value="1"/>
</dbReference>
<dbReference type="RefSeq" id="WP_377021441.1">
    <property type="nucleotide sequence ID" value="NZ_JBHLTS010000017.1"/>
</dbReference>
<comment type="caution">
    <text evidence="2">The sequence shown here is derived from an EMBL/GenBank/DDBJ whole genome shotgun (WGS) entry which is preliminary data.</text>
</comment>